<feature type="transmembrane region" description="Helical" evidence="1">
    <location>
        <begin position="261"/>
        <end position="285"/>
    </location>
</feature>
<proteinExistence type="predicted"/>
<reference evidence="3 4" key="1">
    <citation type="journal article" date="2019" name="Nat. Microbiol.">
        <title>Mediterranean grassland soil C-N compound turnover is dependent on rainfall and depth, and is mediated by genomically divergent microorganisms.</title>
        <authorList>
            <person name="Diamond S."/>
            <person name="Andeer P.F."/>
            <person name="Li Z."/>
            <person name="Crits-Christoph A."/>
            <person name="Burstein D."/>
            <person name="Anantharaman K."/>
            <person name="Lane K.R."/>
            <person name="Thomas B.C."/>
            <person name="Pan C."/>
            <person name="Northen T.R."/>
            <person name="Banfield J.F."/>
        </authorList>
    </citation>
    <scope>NUCLEOTIDE SEQUENCE [LARGE SCALE GENOMIC DNA]</scope>
    <source>
        <strain evidence="3">NP_2</strain>
    </source>
</reference>
<keyword evidence="1" id="KW-1133">Transmembrane helix</keyword>
<feature type="non-terminal residue" evidence="3">
    <location>
        <position position="320"/>
    </location>
</feature>
<evidence type="ECO:0008006" key="5">
    <source>
        <dbReference type="Google" id="ProtNLM"/>
    </source>
</evidence>
<name>A0A537L104_9BACT</name>
<feature type="transmembrane region" description="Helical" evidence="1">
    <location>
        <begin position="214"/>
        <end position="240"/>
    </location>
</feature>
<feature type="signal peptide" evidence="2">
    <location>
        <begin position="1"/>
        <end position="24"/>
    </location>
</feature>
<gene>
    <name evidence="3" type="ORF">E6G99_12550</name>
</gene>
<dbReference type="PROSITE" id="PS00430">
    <property type="entry name" value="TONB_DEPENDENT_REC_1"/>
    <property type="match status" value="1"/>
</dbReference>
<evidence type="ECO:0000313" key="3">
    <source>
        <dbReference type="EMBL" id="TMJ01668.1"/>
    </source>
</evidence>
<dbReference type="AlphaFoldDB" id="A0A537L104"/>
<evidence type="ECO:0000256" key="2">
    <source>
        <dbReference type="SAM" id="SignalP"/>
    </source>
</evidence>
<evidence type="ECO:0000313" key="4">
    <source>
        <dbReference type="Proteomes" id="UP000318661"/>
    </source>
</evidence>
<organism evidence="3 4">
    <name type="scientific">Candidatus Segetimicrobium genomatis</name>
    <dbReference type="NCBI Taxonomy" id="2569760"/>
    <lineage>
        <taxon>Bacteria</taxon>
        <taxon>Bacillati</taxon>
        <taxon>Candidatus Sysuimicrobiota</taxon>
        <taxon>Candidatus Sysuimicrobiia</taxon>
        <taxon>Candidatus Sysuimicrobiales</taxon>
        <taxon>Candidatus Segetimicrobiaceae</taxon>
        <taxon>Candidatus Segetimicrobium</taxon>
    </lineage>
</organism>
<dbReference type="EMBL" id="VBAJ01000317">
    <property type="protein sequence ID" value="TMJ01668.1"/>
    <property type="molecule type" value="Genomic_DNA"/>
</dbReference>
<sequence length="320" mass="33323">MSGRSISAALATFLVLGTALPAMAFVIQQGQTITISDTLRDDLYATGETVLVTGNVDGDVAAAARNIAIGGKVTGGVLAAGQDVRIGGIIGRTVRAAGQSVSIVGTIGIDAIIAGGEVNIPQQVRIGRDLLVAGREIHMAADIGRYARVVGDTVVIGGKIGKGLRVDARRLTILSTARIDGDVRYSAIVPIDLRPGAQITGKTERVPRPPQSEFLVYGIPFDVVLRFWEALGLLLIGLVVATLAPQGSREVATSVLRRFPLSLLAGFILLVVVPLVAIALSIRIIGIPLAVAVMFLLAAVVYPSQMFVAAAIGRILLVPF</sequence>
<dbReference type="InterPro" id="IPR010916">
    <property type="entry name" value="TonB_box_CS"/>
</dbReference>
<evidence type="ECO:0000256" key="1">
    <source>
        <dbReference type="SAM" id="Phobius"/>
    </source>
</evidence>
<keyword evidence="1" id="KW-0472">Membrane</keyword>
<feature type="transmembrane region" description="Helical" evidence="1">
    <location>
        <begin position="291"/>
        <end position="317"/>
    </location>
</feature>
<protein>
    <recommendedName>
        <fullName evidence="5">Polymer-forming cytoskeletal protein</fullName>
    </recommendedName>
</protein>
<accession>A0A537L104</accession>
<dbReference type="Proteomes" id="UP000318661">
    <property type="component" value="Unassembled WGS sequence"/>
</dbReference>
<keyword evidence="1" id="KW-0812">Transmembrane</keyword>
<feature type="chain" id="PRO_5022103070" description="Polymer-forming cytoskeletal protein" evidence="2">
    <location>
        <begin position="25"/>
        <end position="320"/>
    </location>
</feature>
<comment type="caution">
    <text evidence="3">The sequence shown here is derived from an EMBL/GenBank/DDBJ whole genome shotgun (WGS) entry which is preliminary data.</text>
</comment>
<keyword evidence="2" id="KW-0732">Signal</keyword>